<dbReference type="InterPro" id="IPR036594">
    <property type="entry name" value="Meth_synthase_dom"/>
</dbReference>
<sequence>MATVERPHSTSLIEELLEDRILVLDGAMGTMLQRLKLTEEDVRGERFAGHTKDLKNFCDILCLTMPEAITDIHRQYYAAGADIVETNTFGASPVGMVEFDLPLELVREINTAAVQCARKAADEYTERTPDKPRFVAGSIGPTTRMLTISTSDDPAARPSTFDEMAASYYEQVAAMVEAGVDIILLETFIDTLNVKSALFAIANHRRDSGLIVPVMVSGCFNESQTTFVSAQTVEAFWNSVSHFPLLSVGMNCAVGPAAMRPLLEDLSHFATVPISCHPNAGLPDDMGKFVLTPSDMAGQVGEFAENGWVNIVGGCCGTSPEHISAIAERVKRTRPRGRITVPSFTRLSGSEALTIRPESNFIMVGERTNVTGSRKFARLIRDEKFEDALHIAREQVEGGASIIDVNMDDALLDGPAAMTTFLNLIANERDIASAPIMIDSSKWEIIEAGLKCVQGKAIVNSIAIKDDLPKFMKQARLIRQYGAAVVVMAFDETGQAVEIDHKVAICKRAFKILTEEIGFPPEDVIFDPNILTVATGLEEHNNYAINFIEAVRQIKKECPGAKVSGGVSNVSFSFRGNDVVREAIHSAFLYHAIQAGLDMGIVNASQLEVYEEVPKELLERVEDVLFNRRPDATDRLLELAESVKDTGKVKAAANMEWREQPVEKRLQHALVKGIDQFIEEDVEEARAKYDRCLRIIEGPMMDGMNVVGDLFGAGKMFLPQVVKSARVMKKAVNYLLPFMEKEKEEHGEAEQEFRGKILLATVKGDVHDIGKNIVGVVLACNNFEVIDLGVMVSCEKILETAIAEGVDIIGLSGLITPSLDEMAHVAREMGRLDFRLPLLIGGATTSAKHTAVRIAPGYTQPTVHVLDASRSVGVVEKLLSDDHREEFVQKNLQEQESLLNSFNKRQQVTLTPYAETCERKFVTDWSSVSIPQPAFLGAKVLDNVPLEQLLEYVDWSPFFQAWELRGKYPAILEDEVVGQAARELFADAQTVLNRILEGKLLQARGVYGFWPAGSDGDDICLFTDDTRTTELTRFHTLRQQWERKGQSCFRALSDYIAPLDSGRQDYLGAFIVTSGHGCSDLAAEYDRDGDTYNSTMVKALADRFAEAFAEYLHAQARRDWGFGVDESLTPEDLIKERYRGIRPAPGYPAQPDHTEKRILFDLLEGEKTAGVDLTEHFAMWPAASVSGLYFAHPEARYFSVDRISKDQVEDYARRKGMSVAEIERWLAPNLGYTPAS</sequence>
<dbReference type="Gene3D" id="3.40.50.280">
    <property type="entry name" value="Cobalamin-binding domain"/>
    <property type="match status" value="1"/>
</dbReference>
<evidence type="ECO:0000256" key="13">
    <source>
        <dbReference type="ARBA" id="ARBA00022723"/>
    </source>
</evidence>
<comment type="pathway">
    <text evidence="4 21">Amino-acid biosynthesis; L-methionine biosynthesis via de novo pathway; L-methionine from L-homocysteine (MetH route): step 1/1.</text>
</comment>
<evidence type="ECO:0000256" key="15">
    <source>
        <dbReference type="ARBA" id="ARBA00022833"/>
    </source>
</evidence>
<dbReference type="PANTHER" id="PTHR45833:SF1">
    <property type="entry name" value="METHIONINE SYNTHASE"/>
    <property type="match status" value="1"/>
</dbReference>
<dbReference type="GO" id="GO:0008270">
    <property type="term" value="F:zinc ion binding"/>
    <property type="evidence" value="ECO:0007669"/>
    <property type="project" value="UniProtKB-UniRule"/>
</dbReference>
<dbReference type="GO" id="GO:0008705">
    <property type="term" value="F:methionine synthase activity"/>
    <property type="evidence" value="ECO:0007669"/>
    <property type="project" value="UniProtKB-UniRule"/>
</dbReference>
<dbReference type="InterPro" id="IPR036589">
    <property type="entry name" value="HCY_dom_sf"/>
</dbReference>
<dbReference type="PROSITE" id="PS50970">
    <property type="entry name" value="HCY"/>
    <property type="match status" value="1"/>
</dbReference>
<evidence type="ECO:0000256" key="18">
    <source>
        <dbReference type="ARBA" id="ARBA00025552"/>
    </source>
</evidence>
<keyword evidence="11 21" id="KW-0808">Transferase</keyword>
<evidence type="ECO:0000256" key="9">
    <source>
        <dbReference type="ARBA" id="ARBA00022605"/>
    </source>
</evidence>
<dbReference type="GO" id="GO:0050667">
    <property type="term" value="P:homocysteine metabolic process"/>
    <property type="evidence" value="ECO:0007669"/>
    <property type="project" value="TreeGrafter"/>
</dbReference>
<feature type="binding site" evidence="23">
    <location>
        <position position="1142"/>
    </location>
    <ligand>
        <name>S-adenosyl-L-methionine</name>
        <dbReference type="ChEBI" id="CHEBI:59789"/>
    </ligand>
</feature>
<evidence type="ECO:0000256" key="23">
    <source>
        <dbReference type="PIRSR" id="PIRSR000381-2"/>
    </source>
</evidence>
<dbReference type="PIRSF" id="PIRSF000381">
    <property type="entry name" value="MetH"/>
    <property type="match status" value="1"/>
</dbReference>
<dbReference type="Gene3D" id="3.10.196.10">
    <property type="entry name" value="Vitamin B12-dependent methionine synthase, activation domain"/>
    <property type="match status" value="1"/>
</dbReference>
<dbReference type="GO" id="GO:0032259">
    <property type="term" value="P:methylation"/>
    <property type="evidence" value="ECO:0007669"/>
    <property type="project" value="UniProtKB-KW"/>
</dbReference>
<feature type="binding site" evidence="23">
    <location>
        <position position="812"/>
    </location>
    <ligand>
        <name>methylcob(III)alamin</name>
        <dbReference type="ChEBI" id="CHEBI:28115"/>
    </ligand>
</feature>
<protein>
    <recommendedName>
        <fullName evidence="7 20">Methionine synthase</fullName>
        <ecNumber evidence="6 20">2.1.1.13</ecNumber>
    </recommendedName>
    <alternativeName>
        <fullName evidence="19 21">5-methyltetrahydrofolate--homocysteine methyltransferase</fullName>
    </alternativeName>
</protein>
<keyword evidence="17 21" id="KW-0170">Cobalt</keyword>
<feature type="binding site" evidence="22 24">
    <location>
        <position position="252"/>
    </location>
    <ligand>
        <name>Zn(2+)</name>
        <dbReference type="ChEBI" id="CHEBI:29105"/>
    </ligand>
</feature>
<evidence type="ECO:0000256" key="6">
    <source>
        <dbReference type="ARBA" id="ARBA00012032"/>
    </source>
</evidence>
<evidence type="ECO:0000259" key="29">
    <source>
        <dbReference type="PROSITE" id="PS51337"/>
    </source>
</evidence>
<dbReference type="SUPFAM" id="SSF56507">
    <property type="entry name" value="Methionine synthase activation domain-like"/>
    <property type="match status" value="1"/>
</dbReference>
<dbReference type="Pfam" id="PF02574">
    <property type="entry name" value="S-methyl_trans"/>
    <property type="match status" value="1"/>
</dbReference>
<feature type="binding site" evidence="23">
    <location>
        <begin position="1197"/>
        <end position="1198"/>
    </location>
    <ligand>
        <name>S-adenosyl-L-methionine</name>
        <dbReference type="ChEBI" id="CHEBI:59789"/>
    </ligand>
</feature>
<dbReference type="FunFam" id="3.20.20.330:FF:000001">
    <property type="entry name" value="Methionine synthase"/>
    <property type="match status" value="1"/>
</dbReference>
<feature type="binding site" evidence="22 24">
    <location>
        <position position="316"/>
    </location>
    <ligand>
        <name>Zn(2+)</name>
        <dbReference type="ChEBI" id="CHEBI:29105"/>
    </ligand>
</feature>
<evidence type="ECO:0000259" key="27">
    <source>
        <dbReference type="PROSITE" id="PS50974"/>
    </source>
</evidence>
<comment type="function">
    <text evidence="18 21">Catalyzes the transfer of a methyl group from methyl-cobalamin to homocysteine, yielding enzyme-bound cob(I)alamin and methionine. Subsequently, remethylates the cofactor using methyltetrahydrofolate.</text>
</comment>
<dbReference type="InterPro" id="IPR003726">
    <property type="entry name" value="HCY_dom"/>
</dbReference>
<gene>
    <name evidence="30" type="primary">metH</name>
    <name evidence="30" type="ORF">Pla8534_38940</name>
</gene>
<dbReference type="InterPro" id="IPR011005">
    <property type="entry name" value="Dihydropteroate_synth-like_sf"/>
</dbReference>
<evidence type="ECO:0000256" key="17">
    <source>
        <dbReference type="ARBA" id="ARBA00023285"/>
    </source>
</evidence>
<dbReference type="UniPathway" id="UPA00051">
    <property type="reaction ID" value="UER00081"/>
</dbReference>
<evidence type="ECO:0000256" key="11">
    <source>
        <dbReference type="ARBA" id="ARBA00022679"/>
    </source>
</evidence>
<evidence type="ECO:0000256" key="12">
    <source>
        <dbReference type="ARBA" id="ARBA00022691"/>
    </source>
</evidence>
<dbReference type="CDD" id="cd00740">
    <property type="entry name" value="MeTr"/>
    <property type="match status" value="1"/>
</dbReference>
<evidence type="ECO:0000256" key="16">
    <source>
        <dbReference type="ARBA" id="ARBA00023167"/>
    </source>
</evidence>
<organism evidence="30 31">
    <name type="scientific">Lignipirellula cremea</name>
    <dbReference type="NCBI Taxonomy" id="2528010"/>
    <lineage>
        <taxon>Bacteria</taxon>
        <taxon>Pseudomonadati</taxon>
        <taxon>Planctomycetota</taxon>
        <taxon>Planctomycetia</taxon>
        <taxon>Pirellulales</taxon>
        <taxon>Pirellulaceae</taxon>
        <taxon>Lignipirellula</taxon>
    </lineage>
</organism>
<dbReference type="FunFam" id="3.40.50.280:FF:000001">
    <property type="entry name" value="Methionine synthase"/>
    <property type="match status" value="1"/>
</dbReference>
<evidence type="ECO:0000256" key="10">
    <source>
        <dbReference type="ARBA" id="ARBA00022628"/>
    </source>
</evidence>
<evidence type="ECO:0000256" key="20">
    <source>
        <dbReference type="NCBIfam" id="TIGR02082"/>
    </source>
</evidence>
<evidence type="ECO:0000256" key="1">
    <source>
        <dbReference type="ARBA" id="ARBA00001700"/>
    </source>
</evidence>
<dbReference type="SUPFAM" id="SSF52242">
    <property type="entry name" value="Cobalamin (vitamin B12)-binding domain"/>
    <property type="match status" value="1"/>
</dbReference>
<evidence type="ECO:0000256" key="14">
    <source>
        <dbReference type="ARBA" id="ARBA00022737"/>
    </source>
</evidence>
<feature type="domain" description="B12-binding" evidence="28">
    <location>
        <begin position="754"/>
        <end position="889"/>
    </location>
</feature>
<comment type="cofactor">
    <cofactor evidence="2 21 24">
        <name>Zn(2+)</name>
        <dbReference type="ChEBI" id="CHEBI:29105"/>
    </cofactor>
</comment>
<dbReference type="SUPFAM" id="SSF47644">
    <property type="entry name" value="Methionine synthase domain"/>
    <property type="match status" value="1"/>
</dbReference>
<dbReference type="InterPro" id="IPR033706">
    <property type="entry name" value="Met_synthase_B12-bd"/>
</dbReference>
<keyword evidence="10 21" id="KW-0846">Cobalamin</keyword>
<dbReference type="PROSITE" id="PS50972">
    <property type="entry name" value="PTERIN_BINDING"/>
    <property type="match status" value="1"/>
</dbReference>
<evidence type="ECO:0000256" key="5">
    <source>
        <dbReference type="ARBA" id="ARBA00010398"/>
    </source>
</evidence>
<feature type="binding site" evidence="23">
    <location>
        <position position="954"/>
    </location>
    <ligand>
        <name>S-adenosyl-L-methionine</name>
        <dbReference type="ChEBI" id="CHEBI:59789"/>
    </ligand>
</feature>
<dbReference type="EMBL" id="CP036433">
    <property type="protein sequence ID" value="QDU96075.1"/>
    <property type="molecule type" value="Genomic_DNA"/>
</dbReference>
<dbReference type="InterPro" id="IPR003759">
    <property type="entry name" value="Cbl-bd_cap"/>
</dbReference>
<dbReference type="RefSeq" id="WP_145054747.1">
    <property type="nucleotide sequence ID" value="NZ_CP036433.1"/>
</dbReference>
<dbReference type="InterPro" id="IPR037010">
    <property type="entry name" value="VitB12-dep_Met_synth_activ_sf"/>
</dbReference>
<evidence type="ECO:0000259" key="26">
    <source>
        <dbReference type="PROSITE" id="PS50972"/>
    </source>
</evidence>
<feature type="binding site" description="axial binding residue" evidence="22">
    <location>
        <position position="767"/>
    </location>
    <ligand>
        <name>methylcob(III)alamin</name>
        <dbReference type="ChEBI" id="CHEBI:28115"/>
    </ligand>
    <ligandPart>
        <name>Co</name>
        <dbReference type="ChEBI" id="CHEBI:27638"/>
    </ligandPart>
</feature>
<comment type="catalytic activity">
    <reaction evidence="1 21">
        <text>(6S)-5-methyl-5,6,7,8-tetrahydrofolate + L-homocysteine = (6S)-5,6,7,8-tetrahydrofolate + L-methionine</text>
        <dbReference type="Rhea" id="RHEA:11172"/>
        <dbReference type="ChEBI" id="CHEBI:18608"/>
        <dbReference type="ChEBI" id="CHEBI:57453"/>
        <dbReference type="ChEBI" id="CHEBI:57844"/>
        <dbReference type="ChEBI" id="CHEBI:58199"/>
        <dbReference type="EC" id="2.1.1.13"/>
    </reaction>
</comment>
<comment type="cofactor">
    <cofactor evidence="3 21 22">
        <name>methylcob(III)alamin</name>
        <dbReference type="ChEBI" id="CHEBI:28115"/>
    </cofactor>
</comment>
<evidence type="ECO:0000259" key="28">
    <source>
        <dbReference type="PROSITE" id="PS51332"/>
    </source>
</evidence>
<evidence type="ECO:0000259" key="25">
    <source>
        <dbReference type="PROSITE" id="PS50970"/>
    </source>
</evidence>
<dbReference type="Gene3D" id="3.20.20.20">
    <property type="entry name" value="Dihydropteroate synthase-like"/>
    <property type="match status" value="1"/>
</dbReference>
<name>A0A518DW63_9BACT</name>
<comment type="similarity">
    <text evidence="5">Belongs to the vitamin-B12 dependent methionine synthase family.</text>
</comment>
<dbReference type="Gene3D" id="1.10.288.10">
    <property type="entry name" value="Cobalamin-dependent Methionine Synthase, domain 2"/>
    <property type="match status" value="1"/>
</dbReference>
<feature type="binding site" evidence="23">
    <location>
        <begin position="764"/>
        <end position="768"/>
    </location>
    <ligand>
        <name>methylcob(III)alamin</name>
        <dbReference type="ChEBI" id="CHEBI:28115"/>
    </ligand>
</feature>
<evidence type="ECO:0000256" key="21">
    <source>
        <dbReference type="PIRNR" id="PIRNR000381"/>
    </source>
</evidence>
<dbReference type="Gene3D" id="3.20.20.330">
    <property type="entry name" value="Homocysteine-binding-like domain"/>
    <property type="match status" value="1"/>
</dbReference>
<dbReference type="InterPro" id="IPR004223">
    <property type="entry name" value="VitB12-dep_Met_synth_activ_dom"/>
</dbReference>
<dbReference type="GO" id="GO:0046653">
    <property type="term" value="P:tetrahydrofolate metabolic process"/>
    <property type="evidence" value="ECO:0007669"/>
    <property type="project" value="TreeGrafter"/>
</dbReference>
<dbReference type="Pfam" id="PF02607">
    <property type="entry name" value="B12-binding_2"/>
    <property type="match status" value="1"/>
</dbReference>
<keyword evidence="8 21" id="KW-0489">Methyltransferase</keyword>
<evidence type="ECO:0000256" key="24">
    <source>
        <dbReference type="PROSITE-ProRule" id="PRU00333"/>
    </source>
</evidence>
<dbReference type="InterPro" id="IPR000489">
    <property type="entry name" value="Pterin-binding_dom"/>
</dbReference>
<dbReference type="Pfam" id="PF00809">
    <property type="entry name" value="Pterin_bind"/>
    <property type="match status" value="1"/>
</dbReference>
<dbReference type="EC" id="2.1.1.13" evidence="6 20"/>
<dbReference type="AlphaFoldDB" id="A0A518DW63"/>
<dbReference type="Proteomes" id="UP000317648">
    <property type="component" value="Chromosome"/>
</dbReference>
<dbReference type="InterPro" id="IPR036724">
    <property type="entry name" value="Cobalamin-bd_sf"/>
</dbReference>
<keyword evidence="9 21" id="KW-0028">Amino-acid biosynthesis</keyword>
<dbReference type="InterPro" id="IPR011822">
    <property type="entry name" value="MetH"/>
</dbReference>
<proteinExistence type="inferred from homology"/>
<dbReference type="PROSITE" id="PS50974">
    <property type="entry name" value="ADOMET_ACTIVATION"/>
    <property type="match status" value="1"/>
</dbReference>
<keyword evidence="16 21" id="KW-0486">Methionine biosynthesis</keyword>
<evidence type="ECO:0000256" key="19">
    <source>
        <dbReference type="ARBA" id="ARBA00031040"/>
    </source>
</evidence>
<dbReference type="Pfam" id="PF02310">
    <property type="entry name" value="B12-binding"/>
    <property type="match status" value="1"/>
</dbReference>
<keyword evidence="31" id="KW-1185">Reference proteome</keyword>
<feature type="binding site" evidence="23">
    <location>
        <position position="868"/>
    </location>
    <ligand>
        <name>methylcob(III)alamin</name>
        <dbReference type="ChEBI" id="CHEBI:28115"/>
    </ligand>
</feature>
<dbReference type="Gene3D" id="1.10.1240.10">
    <property type="entry name" value="Methionine synthase domain"/>
    <property type="match status" value="1"/>
</dbReference>
<dbReference type="PROSITE" id="PS51337">
    <property type="entry name" value="B12_BINDING_NTER"/>
    <property type="match status" value="1"/>
</dbReference>
<feature type="binding site" evidence="23">
    <location>
        <position position="697"/>
    </location>
    <ligand>
        <name>methylcob(III)alamin</name>
        <dbReference type="ChEBI" id="CHEBI:28115"/>
    </ligand>
</feature>
<keyword evidence="15 21" id="KW-0862">Zinc</keyword>
<dbReference type="FunFam" id="1.10.1240.10:FF:000001">
    <property type="entry name" value="Methionine synthase"/>
    <property type="match status" value="1"/>
</dbReference>
<feature type="binding site" evidence="22 24">
    <location>
        <position position="315"/>
    </location>
    <ligand>
        <name>Zn(2+)</name>
        <dbReference type="ChEBI" id="CHEBI:29105"/>
    </ligand>
</feature>
<comment type="domain">
    <text evidence="21">Modular enzyme with four functionally distinct domains. The isolated Hcy-binding domain catalyzes methyl transfer from free methylcobalamin to homocysteine. The Hcy-binding domain in association with the pterin-binding domain catalyzes the methylation of cob(I)alamin by methyltetrahydrofolate and the methylation of homocysteine. The B12-binding domain binds the cofactor. The AdoMet activation domain binds S-adenosyl-L-methionine. Under aerobic conditions cob(I)alamin can be converted to inactive cob(II)alamin. Reductive methylation by S-adenosyl-L-methionine and flavodoxin regenerates methylcobalamin.</text>
</comment>
<dbReference type="SUPFAM" id="SSF51717">
    <property type="entry name" value="Dihydropteroate synthetase-like"/>
    <property type="match status" value="1"/>
</dbReference>
<accession>A0A518DW63</accession>
<dbReference type="FunFam" id="3.20.20.20:FF:000002">
    <property type="entry name" value="Methionine synthase"/>
    <property type="match status" value="1"/>
</dbReference>
<feature type="binding site" evidence="23">
    <location>
        <position position="816"/>
    </location>
    <ligand>
        <name>methylcob(III)alamin</name>
        <dbReference type="ChEBI" id="CHEBI:28115"/>
    </ligand>
</feature>
<dbReference type="CDD" id="cd02069">
    <property type="entry name" value="methionine_synthase_B12_BD"/>
    <property type="match status" value="1"/>
</dbReference>
<evidence type="ECO:0000256" key="7">
    <source>
        <dbReference type="ARBA" id="ARBA00013998"/>
    </source>
</evidence>
<evidence type="ECO:0000256" key="3">
    <source>
        <dbReference type="ARBA" id="ARBA00001956"/>
    </source>
</evidence>
<evidence type="ECO:0000256" key="22">
    <source>
        <dbReference type="PIRSR" id="PIRSR000381-1"/>
    </source>
</evidence>
<dbReference type="Pfam" id="PF02965">
    <property type="entry name" value="Met_synt_B12"/>
    <property type="match status" value="1"/>
</dbReference>
<dbReference type="InterPro" id="IPR006158">
    <property type="entry name" value="Cobalamin-bd"/>
</dbReference>
<reference evidence="30 31" key="1">
    <citation type="submission" date="2019-02" db="EMBL/GenBank/DDBJ databases">
        <title>Deep-cultivation of Planctomycetes and their phenomic and genomic characterization uncovers novel biology.</title>
        <authorList>
            <person name="Wiegand S."/>
            <person name="Jogler M."/>
            <person name="Boedeker C."/>
            <person name="Pinto D."/>
            <person name="Vollmers J."/>
            <person name="Rivas-Marin E."/>
            <person name="Kohn T."/>
            <person name="Peeters S.H."/>
            <person name="Heuer A."/>
            <person name="Rast P."/>
            <person name="Oberbeckmann S."/>
            <person name="Bunk B."/>
            <person name="Jeske O."/>
            <person name="Meyerdierks A."/>
            <person name="Storesund J.E."/>
            <person name="Kallscheuer N."/>
            <person name="Luecker S."/>
            <person name="Lage O.M."/>
            <person name="Pohl T."/>
            <person name="Merkel B.J."/>
            <person name="Hornburger P."/>
            <person name="Mueller R.-W."/>
            <person name="Bruemmer F."/>
            <person name="Labrenz M."/>
            <person name="Spormann A.M."/>
            <person name="Op den Camp H."/>
            <person name="Overmann J."/>
            <person name="Amann R."/>
            <person name="Jetten M.S.M."/>
            <person name="Mascher T."/>
            <person name="Medema M.H."/>
            <person name="Devos D.P."/>
            <person name="Kaster A.-K."/>
            <person name="Ovreas L."/>
            <person name="Rohde M."/>
            <person name="Galperin M.Y."/>
            <person name="Jogler C."/>
        </authorList>
    </citation>
    <scope>NUCLEOTIDE SEQUENCE [LARGE SCALE GENOMIC DNA]</scope>
    <source>
        <strain evidence="30 31">Pla85_3_4</strain>
    </source>
</reference>
<feature type="domain" description="Hcy-binding" evidence="25">
    <location>
        <begin position="10"/>
        <end position="330"/>
    </location>
</feature>
<dbReference type="GO" id="GO:0005829">
    <property type="term" value="C:cytosol"/>
    <property type="evidence" value="ECO:0007669"/>
    <property type="project" value="TreeGrafter"/>
</dbReference>
<evidence type="ECO:0000256" key="8">
    <source>
        <dbReference type="ARBA" id="ARBA00022603"/>
    </source>
</evidence>
<dbReference type="SMART" id="SM01018">
    <property type="entry name" value="B12-binding_2"/>
    <property type="match status" value="1"/>
</dbReference>
<dbReference type="SUPFAM" id="SSF82282">
    <property type="entry name" value="Homocysteine S-methyltransferase"/>
    <property type="match status" value="1"/>
</dbReference>
<feature type="domain" description="AdoMet activation" evidence="27">
    <location>
        <begin position="904"/>
        <end position="1235"/>
    </location>
</feature>
<evidence type="ECO:0000256" key="2">
    <source>
        <dbReference type="ARBA" id="ARBA00001947"/>
    </source>
</evidence>
<keyword evidence="12 21" id="KW-0949">S-adenosyl-L-methionine</keyword>
<evidence type="ECO:0000256" key="4">
    <source>
        <dbReference type="ARBA" id="ARBA00005178"/>
    </source>
</evidence>
<dbReference type="GO" id="GO:0031419">
    <property type="term" value="F:cobalamin binding"/>
    <property type="evidence" value="ECO:0007669"/>
    <property type="project" value="UniProtKB-UniRule"/>
</dbReference>
<dbReference type="PROSITE" id="PS51332">
    <property type="entry name" value="B12_BINDING"/>
    <property type="match status" value="1"/>
</dbReference>
<evidence type="ECO:0000313" key="30">
    <source>
        <dbReference type="EMBL" id="QDU96075.1"/>
    </source>
</evidence>
<keyword evidence="14" id="KW-0677">Repeat</keyword>
<keyword evidence="13 21" id="KW-0479">Metal-binding</keyword>
<dbReference type="OrthoDB" id="9803687at2"/>
<feature type="domain" description="B12-binding N-terminal" evidence="29">
    <location>
        <begin position="653"/>
        <end position="747"/>
    </location>
</feature>
<feature type="domain" description="Pterin-binding" evidence="26">
    <location>
        <begin position="361"/>
        <end position="622"/>
    </location>
</feature>
<dbReference type="KEGG" id="lcre:Pla8534_38940"/>
<dbReference type="NCBIfam" id="NF007024">
    <property type="entry name" value="PRK09490.1"/>
    <property type="match status" value="1"/>
</dbReference>
<evidence type="ECO:0000313" key="31">
    <source>
        <dbReference type="Proteomes" id="UP000317648"/>
    </source>
</evidence>
<dbReference type="NCBIfam" id="TIGR02082">
    <property type="entry name" value="metH"/>
    <property type="match status" value="1"/>
</dbReference>
<dbReference type="InterPro" id="IPR050554">
    <property type="entry name" value="Met_Synthase/Corrinoid"/>
</dbReference>
<dbReference type="PANTHER" id="PTHR45833">
    <property type="entry name" value="METHIONINE SYNTHASE"/>
    <property type="match status" value="1"/>
</dbReference>